<sequence>MNKKLLLALFTAWALQACHGKDEQADNDAIVANADTSKNSSIVVGKGDNQFVTDMAEACLIGIKIGNMARQKGSDKRVRNFGAMMVKDLTKGHRRLDSLARIKKIRLPDSVSWNNEVSIAQLAKKTGRDFDRAYLEKMSHDYKNALLQFQQTAKSAYDPQIKEFANHNLMTVQRHLDLIDAINSTLK</sequence>
<evidence type="ECO:0000313" key="2">
    <source>
        <dbReference type="EMBL" id="GAA4104749.1"/>
    </source>
</evidence>
<accession>A0ABP7X544</accession>
<gene>
    <name evidence="2" type="ORF">GCM10022392_32950</name>
</gene>
<dbReference type="PANTHER" id="PTHR38593">
    <property type="entry name" value="BLR2558 PROTEIN"/>
    <property type="match status" value="1"/>
</dbReference>
<keyword evidence="3" id="KW-1185">Reference proteome</keyword>
<dbReference type="PROSITE" id="PS51257">
    <property type="entry name" value="PROKAR_LIPOPROTEIN"/>
    <property type="match status" value="1"/>
</dbReference>
<evidence type="ECO:0000259" key="1">
    <source>
        <dbReference type="Pfam" id="PF13628"/>
    </source>
</evidence>
<evidence type="ECO:0000313" key="3">
    <source>
        <dbReference type="Proteomes" id="UP001500841"/>
    </source>
</evidence>
<dbReference type="Gene3D" id="1.20.1260.10">
    <property type="match status" value="1"/>
</dbReference>
<dbReference type="EMBL" id="BAABCV010000015">
    <property type="protein sequence ID" value="GAA4104749.1"/>
    <property type="molecule type" value="Genomic_DNA"/>
</dbReference>
<feature type="domain" description="DUF4142" evidence="1">
    <location>
        <begin position="48"/>
        <end position="181"/>
    </location>
</feature>
<dbReference type="InterPro" id="IPR025419">
    <property type="entry name" value="DUF4142"/>
</dbReference>
<dbReference type="Pfam" id="PF13628">
    <property type="entry name" value="DUF4142"/>
    <property type="match status" value="1"/>
</dbReference>
<dbReference type="Proteomes" id="UP001500841">
    <property type="component" value="Unassembled WGS sequence"/>
</dbReference>
<reference evidence="3" key="1">
    <citation type="journal article" date="2019" name="Int. J. Syst. Evol. Microbiol.">
        <title>The Global Catalogue of Microorganisms (GCM) 10K type strain sequencing project: providing services to taxonomists for standard genome sequencing and annotation.</title>
        <authorList>
            <consortium name="The Broad Institute Genomics Platform"/>
            <consortium name="The Broad Institute Genome Sequencing Center for Infectious Disease"/>
            <person name="Wu L."/>
            <person name="Ma J."/>
        </authorList>
    </citation>
    <scope>NUCLEOTIDE SEQUENCE [LARGE SCALE GENOMIC DNA]</scope>
    <source>
        <strain evidence="3">JCM 17085</strain>
    </source>
</reference>
<proteinExistence type="predicted"/>
<protein>
    <recommendedName>
        <fullName evidence="1">DUF4142 domain-containing protein</fullName>
    </recommendedName>
</protein>
<dbReference type="InterPro" id="IPR012347">
    <property type="entry name" value="Ferritin-like"/>
</dbReference>
<dbReference type="PANTHER" id="PTHR38593:SF1">
    <property type="entry name" value="BLR2558 PROTEIN"/>
    <property type="match status" value="1"/>
</dbReference>
<name>A0ABP7X544_9SPHI</name>
<comment type="caution">
    <text evidence="2">The sequence shown here is derived from an EMBL/GenBank/DDBJ whole genome shotgun (WGS) entry which is preliminary data.</text>
</comment>
<dbReference type="RefSeq" id="WP_345107110.1">
    <property type="nucleotide sequence ID" value="NZ_BAABCV010000015.1"/>
</dbReference>
<organism evidence="2 3">
    <name type="scientific">Mucilaginibacter panaciglaebae</name>
    <dbReference type="NCBI Taxonomy" id="502331"/>
    <lineage>
        <taxon>Bacteria</taxon>
        <taxon>Pseudomonadati</taxon>
        <taxon>Bacteroidota</taxon>
        <taxon>Sphingobacteriia</taxon>
        <taxon>Sphingobacteriales</taxon>
        <taxon>Sphingobacteriaceae</taxon>
        <taxon>Mucilaginibacter</taxon>
    </lineage>
</organism>